<evidence type="ECO:0000256" key="1">
    <source>
        <dbReference type="SAM" id="SignalP"/>
    </source>
</evidence>
<proteinExistence type="predicted"/>
<accession>A0A183B5S4</accession>
<evidence type="ECO:0000259" key="2">
    <source>
        <dbReference type="PROSITE" id="PS50229"/>
    </source>
</evidence>
<dbReference type="InterPro" id="IPR011993">
    <property type="entry name" value="PH-like_dom_sf"/>
</dbReference>
<keyword evidence="1" id="KW-0732">Signal</keyword>
<dbReference type="SMART" id="SM00461">
    <property type="entry name" value="WH1"/>
    <property type="match status" value="1"/>
</dbReference>
<sequence length="175" mass="19452">LHALVGRGCLALAVAVVRLYTVKDVHQWVYKCFGVACFIRDKNVRAFFIRVFDIIVKMEYTRPLAQFHVIQSDAGPMGISFASADEALAFSNLVIQRLQQRAASQKQAGPGYITAGPQNTGVSFIQAGISEPNRPVIPEYRSITVKNKKTSKGKKVCPRFRFVLNLTNSTNESPY</sequence>
<dbReference type="Gene3D" id="2.30.29.30">
    <property type="entry name" value="Pleckstrin-homology domain (PH domain)/Phosphotyrosine-binding domain (PTB)"/>
    <property type="match status" value="1"/>
</dbReference>
<evidence type="ECO:0000313" key="3">
    <source>
        <dbReference type="WBParaSite" id="ECPE_0001459901-mRNA-1"/>
    </source>
</evidence>
<dbReference type="AlphaFoldDB" id="A0A183B5S4"/>
<dbReference type="WBParaSite" id="ECPE_0001459901-mRNA-1">
    <property type="protein sequence ID" value="ECPE_0001459901-mRNA-1"/>
    <property type="gene ID" value="ECPE_0001459901"/>
</dbReference>
<name>A0A183B5S4_9TREM</name>
<dbReference type="PROSITE" id="PS50229">
    <property type="entry name" value="WH1"/>
    <property type="match status" value="1"/>
</dbReference>
<reference evidence="3" key="1">
    <citation type="submission" date="2016-06" db="UniProtKB">
        <authorList>
            <consortium name="WormBaseParasite"/>
        </authorList>
    </citation>
    <scope>IDENTIFICATION</scope>
</reference>
<feature type="signal peptide" evidence="1">
    <location>
        <begin position="1"/>
        <end position="19"/>
    </location>
</feature>
<dbReference type="Pfam" id="PF00568">
    <property type="entry name" value="WH1"/>
    <property type="match status" value="1"/>
</dbReference>
<feature type="domain" description="WH1" evidence="2">
    <location>
        <begin position="5"/>
        <end position="101"/>
    </location>
</feature>
<organism evidence="3">
    <name type="scientific">Echinostoma caproni</name>
    <dbReference type="NCBI Taxonomy" id="27848"/>
    <lineage>
        <taxon>Eukaryota</taxon>
        <taxon>Metazoa</taxon>
        <taxon>Spiralia</taxon>
        <taxon>Lophotrochozoa</taxon>
        <taxon>Platyhelminthes</taxon>
        <taxon>Trematoda</taxon>
        <taxon>Digenea</taxon>
        <taxon>Plagiorchiida</taxon>
        <taxon>Echinostomata</taxon>
        <taxon>Echinostomatoidea</taxon>
        <taxon>Echinostomatidae</taxon>
        <taxon>Echinostoma</taxon>
    </lineage>
</organism>
<dbReference type="InterPro" id="IPR000697">
    <property type="entry name" value="WH1/EVH1_dom"/>
</dbReference>
<feature type="chain" id="PRO_5008146109" evidence="1">
    <location>
        <begin position="20"/>
        <end position="175"/>
    </location>
</feature>
<protein>
    <submittedName>
        <fullName evidence="3">WH1 domain-containing protein</fullName>
    </submittedName>
</protein>
<dbReference type="SUPFAM" id="SSF50729">
    <property type="entry name" value="PH domain-like"/>
    <property type="match status" value="1"/>
</dbReference>